<comment type="caution">
    <text evidence="1">The sequence shown here is derived from an EMBL/GenBank/DDBJ whole genome shotgun (WGS) entry which is preliminary data.</text>
</comment>
<gene>
    <name evidence="1" type="ORF">O6H91_01G140300</name>
</gene>
<name>A0ACC2EWT2_DIPCM</name>
<keyword evidence="2" id="KW-1185">Reference proteome</keyword>
<evidence type="ECO:0000313" key="2">
    <source>
        <dbReference type="Proteomes" id="UP001162992"/>
    </source>
</evidence>
<evidence type="ECO:0000313" key="1">
    <source>
        <dbReference type="EMBL" id="KAJ7570933.1"/>
    </source>
</evidence>
<protein>
    <submittedName>
        <fullName evidence="1">Uncharacterized protein</fullName>
    </submittedName>
</protein>
<dbReference type="EMBL" id="CM055092">
    <property type="protein sequence ID" value="KAJ7570933.1"/>
    <property type="molecule type" value="Genomic_DNA"/>
</dbReference>
<proteinExistence type="predicted"/>
<accession>A0ACC2EWT2</accession>
<organism evidence="1 2">
    <name type="scientific">Diphasiastrum complanatum</name>
    <name type="common">Issler's clubmoss</name>
    <name type="synonym">Lycopodium complanatum</name>
    <dbReference type="NCBI Taxonomy" id="34168"/>
    <lineage>
        <taxon>Eukaryota</taxon>
        <taxon>Viridiplantae</taxon>
        <taxon>Streptophyta</taxon>
        <taxon>Embryophyta</taxon>
        <taxon>Tracheophyta</taxon>
        <taxon>Lycopodiopsida</taxon>
        <taxon>Lycopodiales</taxon>
        <taxon>Lycopodiaceae</taxon>
        <taxon>Lycopodioideae</taxon>
        <taxon>Diphasiastrum</taxon>
    </lineage>
</organism>
<sequence length="453" mass="51156">MPQQQSLFSFYSKGDALRCNYEPTSFQNNDKADPMKGSYVQLQKQRGKTQWQMLQLREENDKLESLSEKSIGALNSDLMGREMDHVAADYSKSSTLQPFPKAHSFEAKPNDMTKTRKLVSHADKRIQQPIDSIEQSPTEKTRPFNQCYDHVLYQNSGGQKQSSYQDGASELCAPHTPALRPLVPGIRRIRDSEQDILPVESFISDPVKRRKLLNALGTDEVFNQGAWEEARLKFDWLHPTNIRDGDGRKASDPFFDRRTVEVPEKVFNQLSASQKQYWSIKSQYMDTVLFFKVGKFYELYELDAEIGHKELDWKITLSGVGKCRQVGVSESGIDEAVQKLVARGYKVGRMEQIETAAQAKALRGPKATIQRELMQVLTPSTLIDGNLRPEAIHLLALKEELSQGLDGKESCTYGFAFVDAAVGRFYVGSIRDTSSRSALGALLTQVVNKAFYC</sequence>
<dbReference type="Proteomes" id="UP001162992">
    <property type="component" value="Chromosome 1"/>
</dbReference>
<reference evidence="2" key="1">
    <citation type="journal article" date="2024" name="Proc. Natl. Acad. Sci. U.S.A.">
        <title>Extraordinary preservation of gene collinearity over three hundred million years revealed in homosporous lycophytes.</title>
        <authorList>
            <person name="Li C."/>
            <person name="Wickell D."/>
            <person name="Kuo L.Y."/>
            <person name="Chen X."/>
            <person name="Nie B."/>
            <person name="Liao X."/>
            <person name="Peng D."/>
            <person name="Ji J."/>
            <person name="Jenkins J."/>
            <person name="Williams M."/>
            <person name="Shu S."/>
            <person name="Plott C."/>
            <person name="Barry K."/>
            <person name="Rajasekar S."/>
            <person name="Grimwood J."/>
            <person name="Han X."/>
            <person name="Sun S."/>
            <person name="Hou Z."/>
            <person name="He W."/>
            <person name="Dai G."/>
            <person name="Sun C."/>
            <person name="Schmutz J."/>
            <person name="Leebens-Mack J.H."/>
            <person name="Li F.W."/>
            <person name="Wang L."/>
        </authorList>
    </citation>
    <scope>NUCLEOTIDE SEQUENCE [LARGE SCALE GENOMIC DNA]</scope>
    <source>
        <strain evidence="2">cv. PW_Plant_1</strain>
    </source>
</reference>